<dbReference type="PANTHER" id="PTHR35848:SF6">
    <property type="entry name" value="CUPIN TYPE-2 DOMAIN-CONTAINING PROTEIN"/>
    <property type="match status" value="1"/>
</dbReference>
<sequence>MDERSYNISEFAIEGEEAVKTVFYTTDSTSGSVWCVKPGQEVACHTHNNSDDIWICIQGEGVFYPELGDEIPIKKGQVAVTPKGLCHGATNTGNEDFIFVSIVAPVPADYNPLYSFLFFIN</sequence>
<reference evidence="3 4" key="1">
    <citation type="submission" date="2018-11" db="EMBL/GenBank/DDBJ databases">
        <title>Genomic Encyclopedia of Type Strains, Phase IV (KMG-IV): sequencing the most valuable type-strain genomes for metagenomic binning, comparative biology and taxonomic classification.</title>
        <authorList>
            <person name="Goeker M."/>
        </authorList>
    </citation>
    <scope>NUCLEOTIDE SEQUENCE [LARGE SCALE GENOMIC DNA]</scope>
    <source>
        <strain evidence="3 4">DSM 11977</strain>
    </source>
</reference>
<dbReference type="InterPro" id="IPR013096">
    <property type="entry name" value="Cupin_2"/>
</dbReference>
<proteinExistence type="predicted"/>
<dbReference type="RefSeq" id="WP_123833378.1">
    <property type="nucleotide sequence ID" value="NZ_RKRG01000001.1"/>
</dbReference>
<keyword evidence="1" id="KW-0479">Metal-binding</keyword>
<dbReference type="AlphaFoldDB" id="A0A3N5C4E6"/>
<comment type="caution">
    <text evidence="3">The sequence shown here is derived from an EMBL/GenBank/DDBJ whole genome shotgun (WGS) entry which is preliminary data.</text>
</comment>
<dbReference type="SUPFAM" id="SSF51182">
    <property type="entry name" value="RmlC-like cupins"/>
    <property type="match status" value="1"/>
</dbReference>
<gene>
    <name evidence="3" type="ORF">EDC42_0570</name>
</gene>
<dbReference type="GO" id="GO:0046872">
    <property type="term" value="F:metal ion binding"/>
    <property type="evidence" value="ECO:0007669"/>
    <property type="project" value="UniProtKB-KW"/>
</dbReference>
<dbReference type="InterPro" id="IPR011051">
    <property type="entry name" value="RmlC_Cupin_sf"/>
</dbReference>
<dbReference type="Proteomes" id="UP000271783">
    <property type="component" value="Unassembled WGS sequence"/>
</dbReference>
<keyword evidence="4" id="KW-1185">Reference proteome</keyword>
<dbReference type="EMBL" id="RKRG01000001">
    <property type="protein sequence ID" value="RPF53005.1"/>
    <property type="molecule type" value="Genomic_DNA"/>
</dbReference>
<evidence type="ECO:0000313" key="4">
    <source>
        <dbReference type="Proteomes" id="UP000271783"/>
    </source>
</evidence>
<dbReference type="Pfam" id="PF07883">
    <property type="entry name" value="Cupin_2"/>
    <property type="match status" value="1"/>
</dbReference>
<name>A0A3N5C4E6_9EURY</name>
<dbReference type="CDD" id="cd07008">
    <property type="entry name" value="cupin_yp_001338853-like"/>
    <property type="match status" value="1"/>
</dbReference>
<feature type="domain" description="Cupin type-2" evidence="2">
    <location>
        <begin position="33"/>
        <end position="103"/>
    </location>
</feature>
<dbReference type="InterPro" id="IPR051610">
    <property type="entry name" value="GPI/OXD"/>
</dbReference>
<evidence type="ECO:0000313" key="3">
    <source>
        <dbReference type="EMBL" id="RPF53005.1"/>
    </source>
</evidence>
<evidence type="ECO:0000259" key="2">
    <source>
        <dbReference type="Pfam" id="PF07883"/>
    </source>
</evidence>
<protein>
    <submittedName>
        <fullName evidence="3">Cupin domain</fullName>
    </submittedName>
</protein>
<dbReference type="PANTHER" id="PTHR35848">
    <property type="entry name" value="OXALATE-BINDING PROTEIN"/>
    <property type="match status" value="1"/>
</dbReference>
<evidence type="ECO:0000256" key="1">
    <source>
        <dbReference type="ARBA" id="ARBA00022723"/>
    </source>
</evidence>
<dbReference type="Gene3D" id="2.60.120.10">
    <property type="entry name" value="Jelly Rolls"/>
    <property type="match status" value="1"/>
</dbReference>
<accession>A0A3N5C4E6</accession>
<dbReference type="InterPro" id="IPR014710">
    <property type="entry name" value="RmlC-like_jellyroll"/>
</dbReference>
<organism evidence="3 4">
    <name type="scientific">Methanobrevibacter gottschalkii DSM 11977</name>
    <dbReference type="NCBI Taxonomy" id="1122229"/>
    <lineage>
        <taxon>Archaea</taxon>
        <taxon>Methanobacteriati</taxon>
        <taxon>Methanobacteriota</taxon>
        <taxon>Methanomada group</taxon>
        <taxon>Methanobacteria</taxon>
        <taxon>Methanobacteriales</taxon>
        <taxon>Methanobacteriaceae</taxon>
        <taxon>Methanobrevibacter</taxon>
    </lineage>
</organism>